<evidence type="ECO:0000313" key="3">
    <source>
        <dbReference type="EMBL" id="SEQ82032.1"/>
    </source>
</evidence>
<dbReference type="Pfam" id="PF01636">
    <property type="entry name" value="APH"/>
    <property type="match status" value="1"/>
</dbReference>
<keyword evidence="4" id="KW-1185">Reference proteome</keyword>
<dbReference type="OrthoDB" id="4107386at2"/>
<dbReference type="RefSeq" id="WP_089915464.1">
    <property type="nucleotide sequence ID" value="NZ_FOFV01000004.1"/>
</dbReference>
<dbReference type="InterPro" id="IPR002575">
    <property type="entry name" value="Aminoglycoside_PTrfase"/>
</dbReference>
<keyword evidence="3" id="KW-0808">Transferase</keyword>
<organism evidence="3 4">
    <name type="scientific">Lentzea albida</name>
    <dbReference type="NCBI Taxonomy" id="65499"/>
    <lineage>
        <taxon>Bacteria</taxon>
        <taxon>Bacillati</taxon>
        <taxon>Actinomycetota</taxon>
        <taxon>Actinomycetes</taxon>
        <taxon>Pseudonocardiales</taxon>
        <taxon>Pseudonocardiaceae</taxon>
        <taxon>Lentzea</taxon>
    </lineage>
</organism>
<proteinExistence type="predicted"/>
<evidence type="ECO:0000256" key="1">
    <source>
        <dbReference type="SAM" id="MobiDB-lite"/>
    </source>
</evidence>
<reference evidence="4" key="1">
    <citation type="submission" date="2016-10" db="EMBL/GenBank/DDBJ databases">
        <authorList>
            <person name="Varghese N."/>
            <person name="Submissions S."/>
        </authorList>
    </citation>
    <scope>NUCLEOTIDE SEQUENCE [LARGE SCALE GENOMIC DNA]</scope>
    <source>
        <strain evidence="4">DSM 44437</strain>
    </source>
</reference>
<dbReference type="EMBL" id="FOFV01000004">
    <property type="protein sequence ID" value="SEQ82032.1"/>
    <property type="molecule type" value="Genomic_DNA"/>
</dbReference>
<sequence length="276" mass="30018">MDARAVAEEALGRDPGPLTPVSSRSHQVHVGADVVVKLIAADDHTRLDREIALAPHLPSGITAPLLVSGRQGDVRYACYSRAPGAAPGMGLPGVSEQDALVLARQAIQRLKALHAWAPPPPAERVLGEVLDHGGFAGRDAFVTAIEKESVPPDVADGLSEIASRAPLHVRTTVPVHADCHWDNWLANGVELTALLDFEWARFGDPLDDWFFLARFSGPHMHAVLALIADETKIPLRTLRIECEVREASHLIADLPFDRPRVLELLQELVAGLWHEQ</sequence>
<dbReference type="STRING" id="65499.SAMN04488000_104467"/>
<dbReference type="AlphaFoldDB" id="A0A1H9J5H8"/>
<dbReference type="Gene3D" id="3.90.1200.10">
    <property type="match status" value="1"/>
</dbReference>
<feature type="compositionally biased region" description="Basic and acidic residues" evidence="1">
    <location>
        <begin position="1"/>
        <end position="12"/>
    </location>
</feature>
<dbReference type="GO" id="GO:0016740">
    <property type="term" value="F:transferase activity"/>
    <property type="evidence" value="ECO:0007669"/>
    <property type="project" value="UniProtKB-KW"/>
</dbReference>
<evidence type="ECO:0000313" key="4">
    <source>
        <dbReference type="Proteomes" id="UP000199503"/>
    </source>
</evidence>
<accession>A0A1H9J5H8</accession>
<name>A0A1H9J5H8_9PSEU</name>
<dbReference type="SUPFAM" id="SSF56112">
    <property type="entry name" value="Protein kinase-like (PK-like)"/>
    <property type="match status" value="1"/>
</dbReference>
<feature type="domain" description="Aminoglycoside phosphotransferase" evidence="2">
    <location>
        <begin position="27"/>
        <end position="215"/>
    </location>
</feature>
<protein>
    <submittedName>
        <fullName evidence="3">Phosphotransferase enzyme family protein</fullName>
    </submittedName>
</protein>
<feature type="region of interest" description="Disordered" evidence="1">
    <location>
        <begin position="1"/>
        <end position="25"/>
    </location>
</feature>
<dbReference type="InterPro" id="IPR011009">
    <property type="entry name" value="Kinase-like_dom_sf"/>
</dbReference>
<evidence type="ECO:0000259" key="2">
    <source>
        <dbReference type="Pfam" id="PF01636"/>
    </source>
</evidence>
<dbReference type="Proteomes" id="UP000199503">
    <property type="component" value="Unassembled WGS sequence"/>
</dbReference>
<gene>
    <name evidence="3" type="ORF">SAMN04488000_104467</name>
</gene>